<dbReference type="RefSeq" id="WP_140593870.1">
    <property type="nucleotide sequence ID" value="NZ_VFWZ01000003.1"/>
</dbReference>
<keyword evidence="3" id="KW-1185">Reference proteome</keyword>
<keyword evidence="1" id="KW-0732">Signal</keyword>
<feature type="chain" id="PRO_5021210300" evidence="1">
    <location>
        <begin position="26"/>
        <end position="183"/>
    </location>
</feature>
<accession>A0A504J5Z7</accession>
<dbReference type="Proteomes" id="UP000315540">
    <property type="component" value="Unassembled WGS sequence"/>
</dbReference>
<dbReference type="AlphaFoldDB" id="A0A504J5Z7"/>
<evidence type="ECO:0000313" key="3">
    <source>
        <dbReference type="Proteomes" id="UP000315540"/>
    </source>
</evidence>
<dbReference type="EMBL" id="VFWZ01000003">
    <property type="protein sequence ID" value="TPN86306.1"/>
    <property type="molecule type" value="Genomic_DNA"/>
</dbReference>
<proteinExistence type="predicted"/>
<feature type="signal peptide" evidence="1">
    <location>
        <begin position="1"/>
        <end position="25"/>
    </location>
</feature>
<sequence length="183" mass="21513">MKKIQSLPLLILVCCFVLTTIQTKAQETEMKPTDFGPIVSLIGKRFKGTPVNIYKDSKIDIREYEWDLAKSAIRVKHAYTDGSSDAVLYIYSHKDRLNHFYLTSTNYMSMGPSAIIDKNSWYHEEELLDHSRFDKVRSTYKINKEGHIEQYYSYREKNGNWKVSSDKMIYKLTNEDYPKTNKK</sequence>
<name>A0A504J5Z7_9FLAO</name>
<protein>
    <submittedName>
        <fullName evidence="2">Uncharacterized protein</fullName>
    </submittedName>
</protein>
<gene>
    <name evidence="2" type="ORF">FHK87_13650</name>
</gene>
<evidence type="ECO:0000256" key="1">
    <source>
        <dbReference type="SAM" id="SignalP"/>
    </source>
</evidence>
<organism evidence="2 3">
    <name type="scientific">Aquimarina algicola</name>
    <dbReference type="NCBI Taxonomy" id="2589995"/>
    <lineage>
        <taxon>Bacteria</taxon>
        <taxon>Pseudomonadati</taxon>
        <taxon>Bacteroidota</taxon>
        <taxon>Flavobacteriia</taxon>
        <taxon>Flavobacteriales</taxon>
        <taxon>Flavobacteriaceae</taxon>
        <taxon>Aquimarina</taxon>
    </lineage>
</organism>
<reference evidence="2 3" key="1">
    <citation type="submission" date="2019-06" db="EMBL/GenBank/DDBJ databases">
        <authorList>
            <person name="Meng X."/>
        </authorList>
    </citation>
    <scope>NUCLEOTIDE SEQUENCE [LARGE SCALE GENOMIC DNA]</scope>
    <source>
        <strain evidence="2 3">M625</strain>
    </source>
</reference>
<comment type="caution">
    <text evidence="2">The sequence shown here is derived from an EMBL/GenBank/DDBJ whole genome shotgun (WGS) entry which is preliminary data.</text>
</comment>
<evidence type="ECO:0000313" key="2">
    <source>
        <dbReference type="EMBL" id="TPN86306.1"/>
    </source>
</evidence>